<reference evidence="4" key="1">
    <citation type="journal article" date="2020" name="Stud. Mycol.">
        <title>101 Dothideomycetes genomes: a test case for predicting lifestyles and emergence of pathogens.</title>
        <authorList>
            <person name="Haridas S."/>
            <person name="Albert R."/>
            <person name="Binder M."/>
            <person name="Bloem J."/>
            <person name="Labutti K."/>
            <person name="Salamov A."/>
            <person name="Andreopoulos B."/>
            <person name="Baker S."/>
            <person name="Barry K."/>
            <person name="Bills G."/>
            <person name="Bluhm B."/>
            <person name="Cannon C."/>
            <person name="Castanera R."/>
            <person name="Culley D."/>
            <person name="Daum C."/>
            <person name="Ezra D."/>
            <person name="Gonzalez J."/>
            <person name="Henrissat B."/>
            <person name="Kuo A."/>
            <person name="Liang C."/>
            <person name="Lipzen A."/>
            <person name="Lutzoni F."/>
            <person name="Magnuson J."/>
            <person name="Mondo S."/>
            <person name="Nolan M."/>
            <person name="Ohm R."/>
            <person name="Pangilinan J."/>
            <person name="Park H.-J."/>
            <person name="Ramirez L."/>
            <person name="Alfaro M."/>
            <person name="Sun H."/>
            <person name="Tritt A."/>
            <person name="Yoshinaga Y."/>
            <person name="Zwiers L.-H."/>
            <person name="Turgeon B."/>
            <person name="Goodwin S."/>
            <person name="Spatafora J."/>
            <person name="Crous P."/>
            <person name="Grigoriev I."/>
        </authorList>
    </citation>
    <scope>NUCLEOTIDE SEQUENCE</scope>
    <source>
        <strain evidence="4">CBS 260.36</strain>
    </source>
</reference>
<dbReference type="Gene3D" id="3.40.50.720">
    <property type="entry name" value="NAD(P)-binding Rossmann-like Domain"/>
    <property type="match status" value="1"/>
</dbReference>
<evidence type="ECO:0000313" key="5">
    <source>
        <dbReference type="Proteomes" id="UP000799439"/>
    </source>
</evidence>
<protein>
    <submittedName>
        <fullName evidence="4">NAD(P)-binding protein</fullName>
    </submittedName>
</protein>
<dbReference type="InterPro" id="IPR036291">
    <property type="entry name" value="NAD(P)-bd_dom_sf"/>
</dbReference>
<dbReference type="Pfam" id="PF00106">
    <property type="entry name" value="adh_short"/>
    <property type="match status" value="1"/>
</dbReference>
<accession>A0A9P4JBW4</accession>
<keyword evidence="5" id="KW-1185">Reference proteome</keyword>
<dbReference type="EMBL" id="ML996081">
    <property type="protein sequence ID" value="KAF2157247.1"/>
    <property type="molecule type" value="Genomic_DNA"/>
</dbReference>
<dbReference type="InterPro" id="IPR002347">
    <property type="entry name" value="SDR_fam"/>
</dbReference>
<keyword evidence="2" id="KW-0521">NADP</keyword>
<dbReference type="PANTHER" id="PTHR24320:SF282">
    <property type="entry name" value="WW DOMAIN-CONTAINING OXIDOREDUCTASE"/>
    <property type="match status" value="1"/>
</dbReference>
<keyword evidence="3" id="KW-0560">Oxidoreductase</keyword>
<comment type="caution">
    <text evidence="4">The sequence shown here is derived from an EMBL/GenBank/DDBJ whole genome shotgun (WGS) entry which is preliminary data.</text>
</comment>
<proteinExistence type="inferred from homology"/>
<dbReference type="PRINTS" id="PR00081">
    <property type="entry name" value="GDHRDH"/>
</dbReference>
<name>A0A9P4JBW4_9PEZI</name>
<gene>
    <name evidence="4" type="ORF">K461DRAFT_283945</name>
</gene>
<dbReference type="PANTHER" id="PTHR24320">
    <property type="entry name" value="RETINOL DEHYDROGENASE"/>
    <property type="match status" value="1"/>
</dbReference>
<dbReference type="GO" id="GO:0016491">
    <property type="term" value="F:oxidoreductase activity"/>
    <property type="evidence" value="ECO:0007669"/>
    <property type="project" value="UniProtKB-KW"/>
</dbReference>
<sequence>MSTINKSTFDPERDIPDLSGKVILITGGNTGLGFETLRHLARHNPSHIYLAARSASKADAAIASIREETPSAPPITHIPLDLSSFSSVKSAAETFTSASPRLDILINNAGIMNSPYSLTPEGYEVQFGTNHMGPALLTHLLLPTLLRTAEDPNADVRVVNLTSEAYKMAQLSGGLCLDPTKSKRYFTMVRYGGSKLANMLHARALGRKYPQITAVSVHPGVIDTQLFDSSRALWKKIPLVGGALAGWMTGRLGTVADGARNQLWAATAEREKVRSGFYFTPVGVKDNGNRYSSQEHAEKLWVWTEGELKKHGY</sequence>
<dbReference type="OrthoDB" id="191139at2759"/>
<dbReference type="Proteomes" id="UP000799439">
    <property type="component" value="Unassembled WGS sequence"/>
</dbReference>
<organism evidence="4 5">
    <name type="scientific">Myriangium duriaei CBS 260.36</name>
    <dbReference type="NCBI Taxonomy" id="1168546"/>
    <lineage>
        <taxon>Eukaryota</taxon>
        <taxon>Fungi</taxon>
        <taxon>Dikarya</taxon>
        <taxon>Ascomycota</taxon>
        <taxon>Pezizomycotina</taxon>
        <taxon>Dothideomycetes</taxon>
        <taxon>Dothideomycetidae</taxon>
        <taxon>Myriangiales</taxon>
        <taxon>Myriangiaceae</taxon>
        <taxon>Myriangium</taxon>
    </lineage>
</organism>
<evidence type="ECO:0000313" key="4">
    <source>
        <dbReference type="EMBL" id="KAF2157247.1"/>
    </source>
</evidence>
<evidence type="ECO:0000256" key="3">
    <source>
        <dbReference type="ARBA" id="ARBA00023002"/>
    </source>
</evidence>
<dbReference type="SUPFAM" id="SSF51735">
    <property type="entry name" value="NAD(P)-binding Rossmann-fold domains"/>
    <property type="match status" value="1"/>
</dbReference>
<evidence type="ECO:0000256" key="1">
    <source>
        <dbReference type="ARBA" id="ARBA00006484"/>
    </source>
</evidence>
<dbReference type="AlphaFoldDB" id="A0A9P4JBW4"/>
<comment type="similarity">
    <text evidence="1">Belongs to the short-chain dehydrogenases/reductases (SDR) family.</text>
</comment>
<evidence type="ECO:0000256" key="2">
    <source>
        <dbReference type="ARBA" id="ARBA00022857"/>
    </source>
</evidence>